<dbReference type="EMBL" id="MGDZ01000006">
    <property type="protein sequence ID" value="OGL74139.1"/>
    <property type="molecule type" value="Genomic_DNA"/>
</dbReference>
<feature type="transmembrane region" description="Helical" evidence="1">
    <location>
        <begin position="39"/>
        <end position="63"/>
    </location>
</feature>
<evidence type="ECO:0000313" key="3">
    <source>
        <dbReference type="Proteomes" id="UP000176303"/>
    </source>
</evidence>
<dbReference type="AlphaFoldDB" id="A0A1F7U7B6"/>
<organism evidence="2 3">
    <name type="scientific">Candidatus Uhrbacteria bacterium RIFCSPHIGHO2_02_FULL_57_19</name>
    <dbReference type="NCBI Taxonomy" id="1802391"/>
    <lineage>
        <taxon>Bacteria</taxon>
        <taxon>Candidatus Uhriibacteriota</taxon>
    </lineage>
</organism>
<gene>
    <name evidence="2" type="ORF">A3D72_02535</name>
</gene>
<evidence type="ECO:0000313" key="2">
    <source>
        <dbReference type="EMBL" id="OGL74139.1"/>
    </source>
</evidence>
<dbReference type="InterPro" id="IPR043993">
    <property type="entry name" value="T4SS_pilin"/>
</dbReference>
<dbReference type="Pfam" id="PF18895">
    <property type="entry name" value="T4SS_pilin"/>
    <property type="match status" value="1"/>
</dbReference>
<protein>
    <submittedName>
        <fullName evidence="2">Uncharacterized protein</fullName>
    </submittedName>
</protein>
<keyword evidence="1" id="KW-0472">Membrane</keyword>
<dbReference type="STRING" id="1802391.A3D72_02535"/>
<accession>A0A1F7U7B6</accession>
<sequence length="189" mass="19491">MALPALAVLVPPECATGEAPVESCGLASLIGVFVRVAQFIFGIAGSIALAMFVYGGFVWLTSAGSPDKITKGKTILVQTVIALAIIFGAYTGVQFLTGALTGGESKVQIEGQTCVGDNKKQGTSLRLASGEIKCVTQCDDLSDEGYSKQTVAPGLDCIPGLFPDEPREIQCCKGGAAGGAEKKEAEKKE</sequence>
<keyword evidence="1" id="KW-1133">Transmembrane helix</keyword>
<name>A0A1F7U7B6_9BACT</name>
<keyword evidence="1" id="KW-0812">Transmembrane</keyword>
<feature type="transmembrane region" description="Helical" evidence="1">
    <location>
        <begin position="75"/>
        <end position="96"/>
    </location>
</feature>
<comment type="caution">
    <text evidence="2">The sequence shown here is derived from an EMBL/GenBank/DDBJ whole genome shotgun (WGS) entry which is preliminary data.</text>
</comment>
<reference evidence="2 3" key="1">
    <citation type="journal article" date="2016" name="Nat. Commun.">
        <title>Thousands of microbial genomes shed light on interconnected biogeochemical processes in an aquifer system.</title>
        <authorList>
            <person name="Anantharaman K."/>
            <person name="Brown C.T."/>
            <person name="Hug L.A."/>
            <person name="Sharon I."/>
            <person name="Castelle C.J."/>
            <person name="Probst A.J."/>
            <person name="Thomas B.C."/>
            <person name="Singh A."/>
            <person name="Wilkins M.J."/>
            <person name="Karaoz U."/>
            <person name="Brodie E.L."/>
            <person name="Williams K.H."/>
            <person name="Hubbard S.S."/>
            <person name="Banfield J.F."/>
        </authorList>
    </citation>
    <scope>NUCLEOTIDE SEQUENCE [LARGE SCALE GENOMIC DNA]</scope>
</reference>
<proteinExistence type="predicted"/>
<evidence type="ECO:0000256" key="1">
    <source>
        <dbReference type="SAM" id="Phobius"/>
    </source>
</evidence>
<dbReference type="Proteomes" id="UP000176303">
    <property type="component" value="Unassembled WGS sequence"/>
</dbReference>